<evidence type="ECO:0000256" key="1">
    <source>
        <dbReference type="SAM" id="MobiDB-lite"/>
    </source>
</evidence>
<dbReference type="Gene3D" id="3.40.390.80">
    <property type="entry name" value="Peptidase M60, enhancin-like domain 2"/>
    <property type="match status" value="1"/>
</dbReference>
<dbReference type="RefSeq" id="WP_409929900.1">
    <property type="nucleotide sequence ID" value="NZ_CAKMTQ010000001.1"/>
</dbReference>
<dbReference type="Gene3D" id="1.10.390.30">
    <property type="entry name" value="Peptidase M60, enhancin-like domain 3"/>
    <property type="match status" value="1"/>
</dbReference>
<feature type="compositionally biased region" description="Pro residues" evidence="1">
    <location>
        <begin position="32"/>
        <end position="41"/>
    </location>
</feature>
<dbReference type="PROSITE" id="PS51723">
    <property type="entry name" value="PEPTIDASE_M60"/>
    <property type="match status" value="1"/>
</dbReference>
<evidence type="ECO:0000313" key="3">
    <source>
        <dbReference type="EMBL" id="CAH1521027.1"/>
    </source>
</evidence>
<dbReference type="PANTHER" id="PTHR15730:SF5">
    <property type="entry name" value="SI:CH211-210B2.2-RELATED"/>
    <property type="match status" value="1"/>
</dbReference>
<feature type="domain" description="Peptidase M60" evidence="2">
    <location>
        <begin position="1047"/>
        <end position="1345"/>
    </location>
</feature>
<dbReference type="Proteomes" id="UP001295420">
    <property type="component" value="Unassembled WGS sequence"/>
</dbReference>
<dbReference type="InterPro" id="IPR031161">
    <property type="entry name" value="Peptidase_M60_dom"/>
</dbReference>
<proteinExistence type="predicted"/>
<gene>
    <name evidence="3" type="ORF">THF1D04_10607</name>
</gene>
<feature type="region of interest" description="Disordered" evidence="1">
    <location>
        <begin position="20"/>
        <end position="42"/>
    </location>
</feature>
<comment type="caution">
    <text evidence="3">The sequence shown here is derived from an EMBL/GenBank/DDBJ whole genome shotgun (WGS) entry which is preliminary data.</text>
</comment>
<sequence length="1472" mass="163215">MKRSLLSILVASLLFGCGGDENKHSTSTTPPTVEPDLPPDQPDIGVTTYQGKLFINGKQITGDIQCDGQDISESGYFTYAASEGQFDCQFGGVTLGEFSYQIPEQTRMGSQPAELTQAYDLKDVLGRHTNNATKLLNKIDTCPTQDAQVCLDEINSYDIQDLYEHDSEADIDNQAAIDEFLNPSVANEGEQPSAHVDPELQPEVTPGASNNLTGSFVSANAEATYEYKPSAANKPLTKSRLTDSQGNALAGVEFFSQSARGITDANGEFEYLWGENLIFGIDTFTLGQVKGNKVNYQLADLSDNPLVKQNLDAFVHRYGVSSGNHIEISDTVRQVFAQYPNVINELINLNLPNGAKIEGTNFTTPNEFEAQFSQGLTQIIDGQLKQTPQWSGFAAPMLRTVRASGSNYVTQSLHQIYAGVDSVHIFHDNHGWGGSGYTRAMRNFNLTNEAFPVLMPRNDNSYWLGFGQEAAWTRGSGKDQKAYIVDATTIDENSTVVMQRPEVISKQTATFNLPTMTAGMIGSGKVVFLGNAMYTSIFSCPENYWAGADLGIDSEVQQCRYSTPHNQEAQDADTRTDRGSMQIMFSNLVDWLVPNAAQESVAIATNINKGHAFRWDRKEGQIYDFFVNPSYKLGEMDVLSSGQFDSLDPTSTPLLLLQSYEIKTDGYATKSVVSDINQPKLDADDVTALIEYVNNGGSIIFFDALEESNPEPIARLADAAGVSVGGANVAKTFQSLCTDSYWCHSTSGPNVPNLHTVAEHDLVVYERYADTTKIEINDNGTVTWPGNIDMPTLEIPLYKVSIDGQEHQRYAFHMVKSEQERQSAITELQREFPGVPVCKDNYQYEVNCIEVREGHGIPSRGNHHRPDFTRYEMSPEVVDSMVKAANLGANIDRLLSHELYYRSKGEIGERLSQAELTSTYDNLSVWLWNDEQYEFNPNVQDELGFERAVEMLNCYTSNTHQGGNVCGQETREQLAKWSMITESGELNPSYPLNWMEKPLTRMMLGRSYWDLDISVDTTGYPGRPVQSGSTASVAIHTDNKTVIGTAGSMQSTGLWAPQLEEVTISGGVKASINVALVDDLTGRANHELSLKRPPRVQKTFQYDGSSLSFKVPYGGLIYIQPLEVDSRDVVTFNFTGVLRASWWKDGAWLNPINTDVPLAEIDSGHFVYTTPVKNVLDTDVPKFADELNAFANHASDFYGRDQVAAEGKHRRFTYDALLANRHRFVNDVQISIGAAHSGYPVQSNSYWPTWTVVPSNPTNDWLLWHEIGHNLAAAPFMMAGSTEVTNNILALYMQEQRESKPYMDRIASDLSKSPLWLDRFEGHAWSEADVGMRLAMFGQLKLWAEDHFNIDDWYANQAEKPSIFGEDQGWNFFKLAHRKARGDSIGDQGINYCSAQGSQLSQGDLMMACTSYLTGYDLTDYFRMWNPSETKANLPNGTVDYSGGLTPAGFNAVASMDLPKPDKSPSEYLSVK</sequence>
<accession>A0AAU9PYE1</accession>
<dbReference type="InterPro" id="IPR035423">
    <property type="entry name" value="M60-like_N"/>
</dbReference>
<dbReference type="InterPro" id="IPR051244">
    <property type="entry name" value="TCAF"/>
</dbReference>
<name>A0AAU9PYE1_9VIBR</name>
<dbReference type="PANTHER" id="PTHR15730">
    <property type="entry name" value="EXPERIMENTAL AUTOIMMUNE PROSTATITIS ANTIGEN 2-RELATED"/>
    <property type="match status" value="1"/>
</dbReference>
<dbReference type="EMBL" id="CAKMTQ010000001">
    <property type="protein sequence ID" value="CAH1521027.1"/>
    <property type="molecule type" value="Genomic_DNA"/>
</dbReference>
<reference evidence="3" key="1">
    <citation type="submission" date="2022-01" db="EMBL/GenBank/DDBJ databases">
        <authorList>
            <person name="Lagorce A."/>
        </authorList>
    </citation>
    <scope>NUCLEOTIDE SEQUENCE</scope>
    <source>
        <strain evidence="3">Th15_F1_D04</strain>
    </source>
</reference>
<dbReference type="Pfam" id="PF13402">
    <property type="entry name" value="Peptidase_M60"/>
    <property type="match status" value="1"/>
</dbReference>
<dbReference type="InterPro" id="IPR042279">
    <property type="entry name" value="Pep_M60_3"/>
</dbReference>
<evidence type="ECO:0000259" key="2">
    <source>
        <dbReference type="PROSITE" id="PS51723"/>
    </source>
</evidence>
<dbReference type="SMART" id="SM01276">
    <property type="entry name" value="M60-like"/>
    <property type="match status" value="1"/>
</dbReference>
<protein>
    <submittedName>
        <fullName evidence="3">Accessory colonization factor AcfD</fullName>
    </submittedName>
</protein>
<dbReference type="Pfam" id="PF17291">
    <property type="entry name" value="M60-like_N"/>
    <property type="match status" value="1"/>
</dbReference>
<organism evidence="3 4">
    <name type="scientific">Vibrio owensii</name>
    <dbReference type="NCBI Taxonomy" id="696485"/>
    <lineage>
        <taxon>Bacteria</taxon>
        <taxon>Pseudomonadati</taxon>
        <taxon>Pseudomonadota</taxon>
        <taxon>Gammaproteobacteria</taxon>
        <taxon>Vibrionales</taxon>
        <taxon>Vibrionaceae</taxon>
        <taxon>Vibrio</taxon>
    </lineage>
</organism>
<dbReference type="Pfam" id="PF13322">
    <property type="entry name" value="DUF4092"/>
    <property type="match status" value="1"/>
</dbReference>
<dbReference type="InterPro" id="IPR025385">
    <property type="entry name" value="DUF4092"/>
</dbReference>
<dbReference type="PROSITE" id="PS51257">
    <property type="entry name" value="PROKAR_LIPOPROTEIN"/>
    <property type="match status" value="1"/>
</dbReference>
<dbReference type="NCBIfam" id="NF037974">
    <property type="entry name" value="SslE_AcfD_Zn_LP"/>
    <property type="match status" value="1"/>
</dbReference>
<evidence type="ECO:0000313" key="4">
    <source>
        <dbReference type="Proteomes" id="UP001295420"/>
    </source>
</evidence>